<evidence type="ECO:0000313" key="1">
    <source>
        <dbReference type="EMBL" id="PRD50262.1"/>
    </source>
</evidence>
<dbReference type="Proteomes" id="UP000238563">
    <property type="component" value="Unassembled WGS sequence"/>
</dbReference>
<reference evidence="1 2" key="1">
    <citation type="submission" date="2018-02" db="EMBL/GenBank/DDBJ databases">
        <title>The draft genome of Phyllobacterium myrsinacearum DSM5892.</title>
        <authorList>
            <person name="Li L."/>
            <person name="Liu L."/>
            <person name="Zhang X."/>
            <person name="Wang T."/>
        </authorList>
    </citation>
    <scope>NUCLEOTIDE SEQUENCE [LARGE SCALE GENOMIC DNA]</scope>
    <source>
        <strain evidence="1 2">DSM 5892</strain>
    </source>
</reference>
<comment type="caution">
    <text evidence="1">The sequence shown here is derived from an EMBL/GenBank/DDBJ whole genome shotgun (WGS) entry which is preliminary data.</text>
</comment>
<sequence>MTSGISKNIKLSDAAAALFTPLCANANAGLLPYVLWSLGGRKLGAGDQILETYPAGYIIGFLPEKDISDTLEKVEVKGGRYFLLNPQFPLSKSKTYLIDVQGRIISVCDV</sequence>
<organism evidence="1 2">
    <name type="scientific">Phyllobacterium myrsinacearum</name>
    <dbReference type="NCBI Taxonomy" id="28101"/>
    <lineage>
        <taxon>Bacteria</taxon>
        <taxon>Pseudomonadati</taxon>
        <taxon>Pseudomonadota</taxon>
        <taxon>Alphaproteobacteria</taxon>
        <taxon>Hyphomicrobiales</taxon>
        <taxon>Phyllobacteriaceae</taxon>
        <taxon>Phyllobacterium</taxon>
    </lineage>
</organism>
<dbReference type="RefSeq" id="WP_105737288.1">
    <property type="nucleotide sequence ID" value="NZ_PVBT01000008.1"/>
</dbReference>
<accession>A0A2S9JBT1</accession>
<proteinExistence type="predicted"/>
<gene>
    <name evidence="1" type="ORF">C5750_23415</name>
</gene>
<keyword evidence="2" id="KW-1185">Reference proteome</keyword>
<evidence type="ECO:0000313" key="2">
    <source>
        <dbReference type="Proteomes" id="UP000238563"/>
    </source>
</evidence>
<protein>
    <submittedName>
        <fullName evidence="1">Uncharacterized protein</fullName>
    </submittedName>
</protein>
<dbReference type="AlphaFoldDB" id="A0A2S9JBT1"/>
<dbReference type="EMBL" id="PVBT01000008">
    <property type="protein sequence ID" value="PRD50262.1"/>
    <property type="molecule type" value="Genomic_DNA"/>
</dbReference>
<name>A0A2S9JBT1_9HYPH</name>